<name>A0A1Y3BT65_EURMA</name>
<proteinExistence type="predicted"/>
<sequence length="126" mass="14156">MDTSTVQDDEMNQTNEEQNISIRSRRGRKSTVPRTPSQLRYDKIRQSLAANISIGSDAGISPETLGKTKRRLKYPAQSKSDSENGTTTGDEKKSTVMTPAEREILARIEAKKQAQTDTKSSRRRKK</sequence>
<dbReference type="EMBL" id="MUJZ01000443">
    <property type="protein sequence ID" value="OTF84151.1"/>
    <property type="molecule type" value="Genomic_DNA"/>
</dbReference>
<accession>A0A1Y3BT65</accession>
<feature type="compositionally biased region" description="Basic and acidic residues" evidence="1">
    <location>
        <begin position="89"/>
        <end position="114"/>
    </location>
</feature>
<protein>
    <submittedName>
        <fullName evidence="2">Uncharacterized protein</fullName>
    </submittedName>
</protein>
<organism evidence="2 3">
    <name type="scientific">Euroglyphus maynei</name>
    <name type="common">Mayne's house dust mite</name>
    <dbReference type="NCBI Taxonomy" id="6958"/>
    <lineage>
        <taxon>Eukaryota</taxon>
        <taxon>Metazoa</taxon>
        <taxon>Ecdysozoa</taxon>
        <taxon>Arthropoda</taxon>
        <taxon>Chelicerata</taxon>
        <taxon>Arachnida</taxon>
        <taxon>Acari</taxon>
        <taxon>Acariformes</taxon>
        <taxon>Sarcoptiformes</taxon>
        <taxon>Astigmata</taxon>
        <taxon>Psoroptidia</taxon>
        <taxon>Analgoidea</taxon>
        <taxon>Pyroglyphidae</taxon>
        <taxon>Pyroglyphinae</taxon>
        <taxon>Euroglyphus</taxon>
    </lineage>
</organism>
<evidence type="ECO:0000313" key="3">
    <source>
        <dbReference type="Proteomes" id="UP000194236"/>
    </source>
</evidence>
<feature type="compositionally biased region" description="Polar residues" evidence="1">
    <location>
        <begin position="77"/>
        <end position="88"/>
    </location>
</feature>
<evidence type="ECO:0000256" key="1">
    <source>
        <dbReference type="SAM" id="MobiDB-lite"/>
    </source>
</evidence>
<feature type="compositionally biased region" description="Polar residues" evidence="1">
    <location>
        <begin position="1"/>
        <end position="22"/>
    </location>
</feature>
<evidence type="ECO:0000313" key="2">
    <source>
        <dbReference type="EMBL" id="OTF84151.1"/>
    </source>
</evidence>
<reference evidence="2 3" key="1">
    <citation type="submission" date="2017-03" db="EMBL/GenBank/DDBJ databases">
        <title>Genome Survey of Euroglyphus maynei.</title>
        <authorList>
            <person name="Arlian L.G."/>
            <person name="Morgan M.S."/>
            <person name="Rider S.D."/>
        </authorList>
    </citation>
    <scope>NUCLEOTIDE SEQUENCE [LARGE SCALE GENOMIC DNA]</scope>
    <source>
        <strain evidence="2">Arlian Lab</strain>
        <tissue evidence="2">Whole body</tissue>
    </source>
</reference>
<dbReference type="AlphaFoldDB" id="A0A1Y3BT65"/>
<gene>
    <name evidence="2" type="ORF">BLA29_007696</name>
</gene>
<keyword evidence="3" id="KW-1185">Reference proteome</keyword>
<feature type="region of interest" description="Disordered" evidence="1">
    <location>
        <begin position="1"/>
        <end position="126"/>
    </location>
</feature>
<dbReference type="Proteomes" id="UP000194236">
    <property type="component" value="Unassembled WGS sequence"/>
</dbReference>
<comment type="caution">
    <text evidence="2">The sequence shown here is derived from an EMBL/GenBank/DDBJ whole genome shotgun (WGS) entry which is preliminary data.</text>
</comment>